<dbReference type="Proteomes" id="UP001165308">
    <property type="component" value="Unassembled WGS sequence"/>
</dbReference>
<reference evidence="2" key="1">
    <citation type="submission" date="2022-05" db="EMBL/GenBank/DDBJ databases">
        <title>Halomonas geminus sp. nov. and Halomonas llamarensis sp. nov. isolated from high-altitude salars of the Atacama Desert.</title>
        <authorList>
            <person name="Hintersatz C."/>
            <person name="Rojas L.A."/>
            <person name="Wei T.-S."/>
            <person name="Kutschke S."/>
            <person name="Lehmann F."/>
            <person name="Jain R."/>
            <person name="Pollmann K."/>
        </authorList>
    </citation>
    <scope>NUCLEOTIDE SEQUENCE</scope>
    <source>
        <strain evidence="2">ATCHA</strain>
    </source>
</reference>
<evidence type="ECO:0000259" key="1">
    <source>
        <dbReference type="Pfam" id="PF03050"/>
    </source>
</evidence>
<accession>A0ABT0SVD9</accession>
<protein>
    <submittedName>
        <fullName evidence="2">IS66 family transposase</fullName>
    </submittedName>
</protein>
<proteinExistence type="predicted"/>
<dbReference type="NCBIfam" id="NF033517">
    <property type="entry name" value="transpos_IS66"/>
    <property type="match status" value="1"/>
</dbReference>
<comment type="caution">
    <text evidence="2">The sequence shown here is derived from an EMBL/GenBank/DDBJ whole genome shotgun (WGS) entry which is preliminary data.</text>
</comment>
<gene>
    <name evidence="2" type="ORF">M8006_17770</name>
</gene>
<name>A0ABT0SVD9_9GAMM</name>
<dbReference type="RefSeq" id="WP_250084551.1">
    <property type="nucleotide sequence ID" value="NZ_JAMJPJ010000101.1"/>
</dbReference>
<feature type="domain" description="Transposase IS66 central" evidence="1">
    <location>
        <begin position="23"/>
        <end position="183"/>
    </location>
</feature>
<evidence type="ECO:0000313" key="3">
    <source>
        <dbReference type="Proteomes" id="UP001165308"/>
    </source>
</evidence>
<organism evidence="2 3">
    <name type="scientific">Halomonas llamarensis</name>
    <dbReference type="NCBI Taxonomy" id="2945104"/>
    <lineage>
        <taxon>Bacteria</taxon>
        <taxon>Pseudomonadati</taxon>
        <taxon>Pseudomonadota</taxon>
        <taxon>Gammaproteobacteria</taxon>
        <taxon>Oceanospirillales</taxon>
        <taxon>Halomonadaceae</taxon>
        <taxon>Halomonas</taxon>
    </lineage>
</organism>
<feature type="non-terminal residue" evidence="2">
    <location>
        <position position="1"/>
    </location>
</feature>
<evidence type="ECO:0000313" key="2">
    <source>
        <dbReference type="EMBL" id="MCL7931793.1"/>
    </source>
</evidence>
<dbReference type="PANTHER" id="PTHR33678">
    <property type="entry name" value="BLL1576 PROTEIN"/>
    <property type="match status" value="1"/>
</dbReference>
<dbReference type="InterPro" id="IPR052344">
    <property type="entry name" value="Transposase-related"/>
</dbReference>
<feature type="non-terminal residue" evidence="2">
    <location>
        <position position="183"/>
    </location>
</feature>
<keyword evidence="3" id="KW-1185">Reference proteome</keyword>
<dbReference type="EMBL" id="JAMJPJ010000101">
    <property type="protein sequence ID" value="MCL7931793.1"/>
    <property type="molecule type" value="Genomic_DNA"/>
</dbReference>
<sequence length="183" mass="20327">KYACPTCEENIQTAPAPAKLLPKSNASATLLAYVATAKYQDALPLYRQSQIFARHGAEIPRNTLARWMVQAGGRLSPLIETLRQHLLTSPLIHMDETTLQVNQEEERKASANSYMWVQRGGPPGQQTVLFAYDPSRAGRVPVRLLGDYAGCLVTDGYEGYAEVVRRNGMTHAGCWAHARRKFV</sequence>
<dbReference type="PANTHER" id="PTHR33678:SF1">
    <property type="entry name" value="BLL1576 PROTEIN"/>
    <property type="match status" value="1"/>
</dbReference>
<dbReference type="Pfam" id="PF03050">
    <property type="entry name" value="DDE_Tnp_IS66"/>
    <property type="match status" value="1"/>
</dbReference>
<dbReference type="InterPro" id="IPR004291">
    <property type="entry name" value="Transposase_IS66_central"/>
</dbReference>